<proteinExistence type="predicted"/>
<reference evidence="9" key="2">
    <citation type="submission" date="2025-08" db="UniProtKB">
        <authorList>
            <consortium name="Ensembl"/>
        </authorList>
    </citation>
    <scope>IDENTIFICATION</scope>
</reference>
<sequence length="382" mass="42790">MQPAVLVTTRSLQNAHTGIDLSVPEYQEIRGKMLSGHVEYNIVVVTQVAAFKSAKHKPEDIIQFMVSKKYSEIEEFYQKLVTRYPQASLPPLPRKVLFVGESDIRERRVAFNEIMRSIAKDAGLATSPELLEFLGTRSSITTDVKGKNLPDKEEEDEENEAFDFFKEERISDVIPQFPSPKKPEVKVEKEKEEDEDEEEEDVDPLGVLKSKKTKKPKPSPAKKNNPALTIFDEEVNQDEGLFGSSKDFPFSSNKRILAANENLKLFEDPDLGGVVALGDSLLLPTACASQQHALSASLEEDTEQLLRVEDDFEKMWKPKSKPKLPPKPIVPKKPSTAAPKVPETPVLKSKPTEVKIQAMGGVDILKYIQENESVSSEEPSLF</sequence>
<name>G1KKD8_ANOCA</name>
<dbReference type="STRING" id="28377.ENSACAP00000010471"/>
<dbReference type="InParanoid" id="G1KKD8"/>
<dbReference type="FunFam" id="3.30.1520.10:FF:000036">
    <property type="entry name" value="HCLS1 binding protein 3"/>
    <property type="match status" value="1"/>
</dbReference>
<feature type="region of interest" description="Disordered" evidence="7">
    <location>
        <begin position="317"/>
        <end position="346"/>
    </location>
</feature>
<dbReference type="HOGENOM" id="CLU_057345_1_0_1"/>
<feature type="compositionally biased region" description="Basic and acidic residues" evidence="7">
    <location>
        <begin position="181"/>
        <end position="190"/>
    </location>
</feature>
<dbReference type="eggNOG" id="ENOG502QSUW">
    <property type="taxonomic scope" value="Eukaryota"/>
</dbReference>
<dbReference type="FunCoup" id="G1KKD8">
    <property type="interactions" value="99"/>
</dbReference>
<evidence type="ECO:0000259" key="8">
    <source>
        <dbReference type="PROSITE" id="PS50195"/>
    </source>
</evidence>
<dbReference type="InterPro" id="IPR039701">
    <property type="entry name" value="HS1BP3"/>
</dbReference>
<comment type="subunit">
    <text evidence="4">Binds HCLS1. Interacts with the SH3 domain of HCLS1 in vitro.</text>
</comment>
<dbReference type="InterPro" id="IPR037901">
    <property type="entry name" value="HS1BP3_PX"/>
</dbReference>
<keyword evidence="10" id="KW-1185">Reference proteome</keyword>
<evidence type="ECO:0000256" key="6">
    <source>
        <dbReference type="ARBA" id="ARBA00079782"/>
    </source>
</evidence>
<dbReference type="OrthoDB" id="10254720at2759"/>
<evidence type="ECO:0000256" key="5">
    <source>
        <dbReference type="ARBA" id="ARBA00068669"/>
    </source>
</evidence>
<evidence type="ECO:0000256" key="3">
    <source>
        <dbReference type="ARBA" id="ARBA00060333"/>
    </source>
</evidence>
<dbReference type="Pfam" id="PF00787">
    <property type="entry name" value="PX"/>
    <property type="match status" value="1"/>
</dbReference>
<dbReference type="SMART" id="SM00312">
    <property type="entry name" value="PX"/>
    <property type="match status" value="1"/>
</dbReference>
<dbReference type="InterPro" id="IPR036871">
    <property type="entry name" value="PX_dom_sf"/>
</dbReference>
<evidence type="ECO:0000256" key="1">
    <source>
        <dbReference type="ARBA" id="ARBA00022553"/>
    </source>
</evidence>
<reference evidence="9 10" key="1">
    <citation type="submission" date="2009-12" db="EMBL/GenBank/DDBJ databases">
        <title>The Genome Sequence of Anolis carolinensis (Green Anole Lizard).</title>
        <authorList>
            <consortium name="The Genome Sequencing Platform"/>
            <person name="Di Palma F."/>
            <person name="Alfoldi J."/>
            <person name="Heiman D."/>
            <person name="Young S."/>
            <person name="Grabherr M."/>
            <person name="Johnson J."/>
            <person name="Lander E.S."/>
            <person name="Lindblad-Toh K."/>
        </authorList>
    </citation>
    <scope>NUCLEOTIDE SEQUENCE [LARGE SCALE GENOMIC DNA]</scope>
    <source>
        <strain evidence="9 10">JBL SC #1</strain>
    </source>
</reference>
<dbReference type="CDD" id="cd06868">
    <property type="entry name" value="PX_HS1BP3"/>
    <property type="match status" value="1"/>
</dbReference>
<evidence type="ECO:0000256" key="4">
    <source>
        <dbReference type="ARBA" id="ARBA00064432"/>
    </source>
</evidence>
<dbReference type="GeneTree" id="ENSGT00390000013092"/>
<dbReference type="PANTHER" id="PTHR14431">
    <property type="entry name" value="HCLS1-BINDING PROTEIN 3"/>
    <property type="match status" value="1"/>
</dbReference>
<evidence type="ECO:0000256" key="2">
    <source>
        <dbReference type="ARBA" id="ARBA00022990"/>
    </source>
</evidence>
<keyword evidence="1" id="KW-0597">Phosphoprotein</keyword>
<dbReference type="GO" id="GO:0005783">
    <property type="term" value="C:endoplasmic reticulum"/>
    <property type="evidence" value="ECO:0007669"/>
    <property type="project" value="Ensembl"/>
</dbReference>
<dbReference type="GO" id="GO:0042981">
    <property type="term" value="P:regulation of apoptotic process"/>
    <property type="evidence" value="ECO:0007669"/>
    <property type="project" value="Ensembl"/>
</dbReference>
<accession>G1KKD8</accession>
<dbReference type="SUPFAM" id="SSF64268">
    <property type="entry name" value="PX domain"/>
    <property type="match status" value="1"/>
</dbReference>
<gene>
    <name evidence="9" type="primary">HS1BP3</name>
</gene>
<dbReference type="Bgee" id="ENSACAG00000010669">
    <property type="expression patterns" value="Expressed in liver and 12 other cell types or tissues"/>
</dbReference>
<evidence type="ECO:0000256" key="7">
    <source>
        <dbReference type="SAM" id="MobiDB-lite"/>
    </source>
</evidence>
<comment type="function">
    <text evidence="3">May be a modulator of IL-2 signaling.</text>
</comment>
<feature type="domain" description="PX" evidence="8">
    <location>
        <begin position="18"/>
        <end position="141"/>
    </location>
</feature>
<keyword evidence="2" id="KW-0007">Acetylation</keyword>
<dbReference type="GO" id="GO:0035091">
    <property type="term" value="F:phosphatidylinositol binding"/>
    <property type="evidence" value="ECO:0007669"/>
    <property type="project" value="InterPro"/>
</dbReference>
<dbReference type="InterPro" id="IPR001683">
    <property type="entry name" value="PX_dom"/>
</dbReference>
<dbReference type="KEGG" id="acs:100558646"/>
<dbReference type="Ensembl" id="ENSACAT00000010687.4">
    <property type="protein sequence ID" value="ENSACAP00000010471.3"/>
    <property type="gene ID" value="ENSACAG00000010669.4"/>
</dbReference>
<reference evidence="9" key="3">
    <citation type="submission" date="2025-09" db="UniProtKB">
        <authorList>
            <consortium name="Ensembl"/>
        </authorList>
    </citation>
    <scope>IDENTIFICATION</scope>
</reference>
<dbReference type="Proteomes" id="UP000001646">
    <property type="component" value="Chromosome 1"/>
</dbReference>
<dbReference type="AlphaFoldDB" id="G1KKD8"/>
<evidence type="ECO:0000313" key="9">
    <source>
        <dbReference type="Ensembl" id="ENSACAP00000010471.3"/>
    </source>
</evidence>
<feature type="compositionally biased region" description="Acidic residues" evidence="7">
    <location>
        <begin position="191"/>
        <end position="203"/>
    </location>
</feature>
<protein>
    <recommendedName>
        <fullName evidence="5">HCLS1-binding protein 3</fullName>
    </recommendedName>
    <alternativeName>
        <fullName evidence="6">HS1-binding protein 3</fullName>
    </alternativeName>
</protein>
<evidence type="ECO:0000313" key="10">
    <source>
        <dbReference type="Proteomes" id="UP000001646"/>
    </source>
</evidence>
<dbReference type="GO" id="GO:0005739">
    <property type="term" value="C:mitochondrion"/>
    <property type="evidence" value="ECO:0007669"/>
    <property type="project" value="Ensembl"/>
</dbReference>
<dbReference type="Gene3D" id="3.30.1520.10">
    <property type="entry name" value="Phox-like domain"/>
    <property type="match status" value="1"/>
</dbReference>
<dbReference type="GeneID" id="100558646"/>
<feature type="region of interest" description="Disordered" evidence="7">
    <location>
        <begin position="173"/>
        <end position="231"/>
    </location>
</feature>
<dbReference type="PANTHER" id="PTHR14431:SF1">
    <property type="entry name" value="HCLS1-BINDING PROTEIN 3"/>
    <property type="match status" value="1"/>
</dbReference>
<organism evidence="9 10">
    <name type="scientific">Anolis carolinensis</name>
    <name type="common">Green anole</name>
    <name type="synonym">American chameleon</name>
    <dbReference type="NCBI Taxonomy" id="28377"/>
    <lineage>
        <taxon>Eukaryota</taxon>
        <taxon>Metazoa</taxon>
        <taxon>Chordata</taxon>
        <taxon>Craniata</taxon>
        <taxon>Vertebrata</taxon>
        <taxon>Euteleostomi</taxon>
        <taxon>Lepidosauria</taxon>
        <taxon>Squamata</taxon>
        <taxon>Bifurcata</taxon>
        <taxon>Unidentata</taxon>
        <taxon>Episquamata</taxon>
        <taxon>Toxicofera</taxon>
        <taxon>Iguania</taxon>
        <taxon>Dactyloidae</taxon>
        <taxon>Anolis</taxon>
    </lineage>
</organism>
<dbReference type="RefSeq" id="XP_062840239.1">
    <property type="nucleotide sequence ID" value="XM_062984169.1"/>
</dbReference>
<dbReference type="PROSITE" id="PS50195">
    <property type="entry name" value="PX"/>
    <property type="match status" value="1"/>
</dbReference>